<dbReference type="SUPFAM" id="SSF54171">
    <property type="entry name" value="DNA-binding domain"/>
    <property type="match status" value="2"/>
</dbReference>
<feature type="region of interest" description="Disordered" evidence="9">
    <location>
        <begin position="582"/>
        <end position="613"/>
    </location>
</feature>
<feature type="domain" description="CXXC-type" evidence="11">
    <location>
        <begin position="303"/>
        <end position="349"/>
    </location>
</feature>
<feature type="domain" description="AP2/ERF" evidence="10">
    <location>
        <begin position="616"/>
        <end position="679"/>
    </location>
</feature>
<evidence type="ECO:0000256" key="1">
    <source>
        <dbReference type="ARBA" id="ARBA00004123"/>
    </source>
</evidence>
<dbReference type="PROSITE" id="PS51058">
    <property type="entry name" value="ZF_CXXC"/>
    <property type="match status" value="2"/>
</dbReference>
<keyword evidence="5" id="KW-0805">Transcription regulation</keyword>
<feature type="compositionally biased region" description="Polar residues" evidence="9">
    <location>
        <begin position="736"/>
        <end position="746"/>
    </location>
</feature>
<dbReference type="InterPro" id="IPR001471">
    <property type="entry name" value="AP2/ERF_dom"/>
</dbReference>
<keyword evidence="2" id="KW-0479">Metal-binding</keyword>
<dbReference type="Pfam" id="PF02008">
    <property type="entry name" value="zf-CXXC"/>
    <property type="match status" value="2"/>
</dbReference>
<evidence type="ECO:0000256" key="4">
    <source>
        <dbReference type="ARBA" id="ARBA00022833"/>
    </source>
</evidence>
<feature type="compositionally biased region" description="Polar residues" evidence="9">
    <location>
        <begin position="817"/>
        <end position="832"/>
    </location>
</feature>
<feature type="compositionally biased region" description="Basic and acidic residues" evidence="9">
    <location>
        <begin position="793"/>
        <end position="809"/>
    </location>
</feature>
<sequence length="942" mass="102703">MVDDEAPRQHPPPAMMSAPPASNPPPAFMNHHMSLPDIRPICTLADAADALSRVATDNDTSANDNANAAILASLSTATLLPPSRGGNVVSPTAQLHLLCSDTSSPDSNNSSDNNTKRSNKKCSVVTCNKCYVQGGLWICMEHGTQRRVCQVHGCNKVVARKTNRHCSAHTTAKTKCDVPGCSYVSARGGKCSMHSTTRCQCKGCLELACIGGYCQHHRDAWRGGNKEASMNHSNLSSHNSTALTSGMEHHNVETNKRASVGQLTSSLDLLCSVTMQSLREDEKIAAVKEYASKGSESLASNLQYKRKPNCGECEACIRKDCGECKPCLDKPKFGGRNTMRRRCSMRQCLNAKQKVDTEAVVEEAEHEEYDEVEENDYEEVVEEEAIVEEVVINPPESQVSKPRRIDKRGGACGECEACLRDDCGECKHCLDKAKFGGQNKIKRKCCKRECLNKQGKLDEEAGFDKVKTEVSGDDGVCLNRGLESNAAVDKFETTKLDDDNNCLNSRDDKISNNAVFVDKVKLTDDRKYDGKRMKAELAKIKAELDAKANGKKYGLKPPQYPTFNYSAADDDADHVQHKVDGDEVYSSDEDDNKGLEAASSSSRSGKSASVVPSAGIERGVTIRPSGKWQVQLFYAGASRYIGLFDSREDAAVAYETARECMNTFSDVDPTPEQIMRNLDMLRKTAIFSAEPKKKGTKSICTTAKVASKGDTPHSDKTAHVVATSTKAEPTKVAHGSRSNKATSPSASRDRQVVGTLTMEEPTKFEASSWAGANSVKIGGKSPSRSKTPVTKVEPSKIEAKAKSAGERSPTRSKPRVVQSSSSDAVQNDSTAESQKRKDMSSIYEKAIKVAEELPRGITVRPSGKWQVQIYYAGKSRYLGVFDSKLEAAVAYELARECCSTFEREPSPEQAAANVILIRKAAFTVQTKGLDSEPVKKKKRKTK</sequence>
<dbReference type="GO" id="GO:0008270">
    <property type="term" value="F:zinc ion binding"/>
    <property type="evidence" value="ECO:0007669"/>
    <property type="project" value="UniProtKB-KW"/>
</dbReference>
<evidence type="ECO:0000256" key="2">
    <source>
        <dbReference type="ARBA" id="ARBA00022723"/>
    </source>
</evidence>
<evidence type="ECO:0000256" key="8">
    <source>
        <dbReference type="ARBA" id="ARBA00023242"/>
    </source>
</evidence>
<evidence type="ECO:0000256" key="7">
    <source>
        <dbReference type="ARBA" id="ARBA00023163"/>
    </source>
</evidence>
<dbReference type="EMBL" id="JALLBG020000268">
    <property type="protein sequence ID" value="KAL3757258.1"/>
    <property type="molecule type" value="Genomic_DNA"/>
</dbReference>
<evidence type="ECO:0000313" key="12">
    <source>
        <dbReference type="EMBL" id="KAL3757258.1"/>
    </source>
</evidence>
<evidence type="ECO:0000259" key="10">
    <source>
        <dbReference type="PROSITE" id="PS51032"/>
    </source>
</evidence>
<proteinExistence type="predicted"/>
<dbReference type="PROSITE" id="PS51032">
    <property type="entry name" value="AP2_ERF"/>
    <property type="match status" value="2"/>
</dbReference>
<evidence type="ECO:0000256" key="6">
    <source>
        <dbReference type="ARBA" id="ARBA00023125"/>
    </source>
</evidence>
<keyword evidence="13" id="KW-1185">Reference proteome</keyword>
<feature type="compositionally biased region" description="Acidic residues" evidence="9">
    <location>
        <begin position="582"/>
        <end position="591"/>
    </location>
</feature>
<feature type="compositionally biased region" description="Low complexity" evidence="9">
    <location>
        <begin position="100"/>
        <end position="113"/>
    </location>
</feature>
<feature type="region of interest" description="Disordered" evidence="9">
    <location>
        <begin position="1"/>
        <end position="32"/>
    </location>
</feature>
<evidence type="ECO:0000256" key="3">
    <source>
        <dbReference type="ARBA" id="ARBA00022771"/>
    </source>
</evidence>
<protein>
    <submittedName>
        <fullName evidence="12">Uncharacterized protein</fullName>
    </submittedName>
</protein>
<comment type="caution">
    <text evidence="12">The sequence shown here is derived from an EMBL/GenBank/DDBJ whole genome shotgun (WGS) entry which is preliminary data.</text>
</comment>
<dbReference type="GO" id="GO:0005634">
    <property type="term" value="C:nucleus"/>
    <property type="evidence" value="ECO:0007669"/>
    <property type="project" value="UniProtKB-SubCell"/>
</dbReference>
<comment type="subcellular location">
    <subcellularLocation>
        <location evidence="1">Nucleus</location>
    </subcellularLocation>
</comment>
<feature type="domain" description="AP2/ERF" evidence="10">
    <location>
        <begin position="853"/>
        <end position="894"/>
    </location>
</feature>
<dbReference type="InterPro" id="IPR002857">
    <property type="entry name" value="Znf_CXXC"/>
</dbReference>
<keyword evidence="8" id="KW-0539">Nucleus</keyword>
<feature type="region of interest" description="Disordered" evidence="9">
    <location>
        <begin position="773"/>
        <end position="838"/>
    </location>
</feature>
<evidence type="ECO:0000256" key="9">
    <source>
        <dbReference type="SAM" id="MobiDB-lite"/>
    </source>
</evidence>
<evidence type="ECO:0000256" key="5">
    <source>
        <dbReference type="ARBA" id="ARBA00023015"/>
    </source>
</evidence>
<feature type="compositionally biased region" description="Low complexity" evidence="9">
    <location>
        <begin position="228"/>
        <end position="245"/>
    </location>
</feature>
<reference evidence="12 13" key="1">
    <citation type="submission" date="2024-10" db="EMBL/GenBank/DDBJ databases">
        <title>Updated reference genomes for cyclostephanoid diatoms.</title>
        <authorList>
            <person name="Roberts W.R."/>
            <person name="Alverson A.J."/>
        </authorList>
    </citation>
    <scope>NUCLEOTIDE SEQUENCE [LARGE SCALE GENOMIC DNA]</scope>
    <source>
        <strain evidence="12 13">AJA232-27</strain>
    </source>
</reference>
<dbReference type="GO" id="GO:0003677">
    <property type="term" value="F:DNA binding"/>
    <property type="evidence" value="ECO:0007669"/>
    <property type="project" value="UniProtKB-KW"/>
</dbReference>
<evidence type="ECO:0000313" key="13">
    <source>
        <dbReference type="Proteomes" id="UP001530293"/>
    </source>
</evidence>
<dbReference type="Gene3D" id="3.30.730.10">
    <property type="entry name" value="AP2/ERF domain"/>
    <property type="match status" value="2"/>
</dbReference>
<evidence type="ECO:0000259" key="11">
    <source>
        <dbReference type="PROSITE" id="PS51058"/>
    </source>
</evidence>
<dbReference type="InterPro" id="IPR016177">
    <property type="entry name" value="DNA-bd_dom_sf"/>
</dbReference>
<keyword evidence="4" id="KW-0862">Zinc</keyword>
<feature type="region of interest" description="Disordered" evidence="9">
    <location>
        <begin position="706"/>
        <end position="752"/>
    </location>
</feature>
<feature type="region of interest" description="Disordered" evidence="9">
    <location>
        <begin position="227"/>
        <end position="247"/>
    </location>
</feature>
<feature type="compositionally biased region" description="Low complexity" evidence="9">
    <location>
        <begin position="597"/>
        <end position="609"/>
    </location>
</feature>
<keyword evidence="7" id="KW-0804">Transcription</keyword>
<gene>
    <name evidence="12" type="ORF">ACHAWU_008419</name>
</gene>
<feature type="domain" description="CXXC-type" evidence="11">
    <location>
        <begin position="400"/>
        <end position="451"/>
    </location>
</feature>
<organism evidence="12 13">
    <name type="scientific">Discostella pseudostelligera</name>
    <dbReference type="NCBI Taxonomy" id="259834"/>
    <lineage>
        <taxon>Eukaryota</taxon>
        <taxon>Sar</taxon>
        <taxon>Stramenopiles</taxon>
        <taxon>Ochrophyta</taxon>
        <taxon>Bacillariophyta</taxon>
        <taxon>Coscinodiscophyceae</taxon>
        <taxon>Thalassiosirophycidae</taxon>
        <taxon>Stephanodiscales</taxon>
        <taxon>Stephanodiscaceae</taxon>
        <taxon>Discostella</taxon>
    </lineage>
</organism>
<keyword evidence="6" id="KW-0238">DNA-binding</keyword>
<accession>A0ABD3M0L2</accession>
<dbReference type="SMART" id="SM00380">
    <property type="entry name" value="AP2"/>
    <property type="match status" value="2"/>
</dbReference>
<feature type="region of interest" description="Disordered" evidence="9">
    <location>
        <begin position="99"/>
        <end position="118"/>
    </location>
</feature>
<dbReference type="InterPro" id="IPR036955">
    <property type="entry name" value="AP2/ERF_dom_sf"/>
</dbReference>
<keyword evidence="3" id="KW-0863">Zinc-finger</keyword>
<dbReference type="AlphaFoldDB" id="A0ABD3M0L2"/>
<dbReference type="Proteomes" id="UP001530293">
    <property type="component" value="Unassembled WGS sequence"/>
</dbReference>
<name>A0ABD3M0L2_9STRA</name>